<dbReference type="InterPro" id="IPR036227">
    <property type="entry name" value="Ribosomal_uL15/eL18_sf"/>
</dbReference>
<evidence type="ECO:0000259" key="7">
    <source>
        <dbReference type="Pfam" id="PF00828"/>
    </source>
</evidence>
<dbReference type="GO" id="GO:0005762">
    <property type="term" value="C:mitochondrial large ribosomal subunit"/>
    <property type="evidence" value="ECO:0007669"/>
    <property type="project" value="TreeGrafter"/>
</dbReference>
<evidence type="ECO:0000256" key="2">
    <source>
        <dbReference type="ARBA" id="ARBA00022980"/>
    </source>
</evidence>
<evidence type="ECO:0000256" key="1">
    <source>
        <dbReference type="ARBA" id="ARBA00007320"/>
    </source>
</evidence>
<feature type="domain" description="Large ribosomal subunit protein uL15/eL18" evidence="7">
    <location>
        <begin position="99"/>
        <end position="179"/>
    </location>
</feature>
<dbReference type="HAMAP" id="MF_01341">
    <property type="entry name" value="Ribosomal_uL15"/>
    <property type="match status" value="1"/>
</dbReference>
<feature type="region of interest" description="Disordered" evidence="6">
    <location>
        <begin position="30"/>
        <end position="68"/>
    </location>
</feature>
<dbReference type="PANTHER" id="PTHR12934">
    <property type="entry name" value="50S RIBOSOMAL PROTEIN L15"/>
    <property type="match status" value="1"/>
</dbReference>
<dbReference type="GO" id="GO:0006412">
    <property type="term" value="P:translation"/>
    <property type="evidence" value="ECO:0007669"/>
    <property type="project" value="InterPro"/>
</dbReference>
<dbReference type="PANTHER" id="PTHR12934:SF11">
    <property type="entry name" value="LARGE RIBOSOMAL SUBUNIT PROTEIN UL15M"/>
    <property type="match status" value="1"/>
</dbReference>
<evidence type="ECO:0000256" key="4">
    <source>
        <dbReference type="ARBA" id="ARBA00035299"/>
    </source>
</evidence>
<dbReference type="GeneID" id="117235791"/>
<reference evidence="9" key="1">
    <citation type="submission" date="2025-08" db="UniProtKB">
        <authorList>
            <consortium name="RefSeq"/>
        </authorList>
    </citation>
    <scope>IDENTIFICATION</scope>
    <source>
        <tissue evidence="9">Muscle</tissue>
    </source>
</reference>
<evidence type="ECO:0000256" key="6">
    <source>
        <dbReference type="SAM" id="MobiDB-lite"/>
    </source>
</evidence>
<accession>A0A6J3KPH7</accession>
<gene>
    <name evidence="9" type="primary">LOC117235791</name>
</gene>
<keyword evidence="8" id="KW-1185">Reference proteome</keyword>
<dbReference type="InterPro" id="IPR005749">
    <property type="entry name" value="Ribosomal_uL15_bac-type"/>
</dbReference>
<dbReference type="Pfam" id="PF00828">
    <property type="entry name" value="Ribosomal_L27A"/>
    <property type="match status" value="1"/>
</dbReference>
<feature type="compositionally biased region" description="Gly residues" evidence="6">
    <location>
        <begin position="47"/>
        <end position="59"/>
    </location>
</feature>
<dbReference type="CTD" id="29088"/>
<keyword evidence="2 9" id="KW-0689">Ribosomal protein</keyword>
<organism evidence="8 9">
    <name type="scientific">Bombus vosnesenskii</name>
    <dbReference type="NCBI Taxonomy" id="207650"/>
    <lineage>
        <taxon>Eukaryota</taxon>
        <taxon>Metazoa</taxon>
        <taxon>Ecdysozoa</taxon>
        <taxon>Arthropoda</taxon>
        <taxon>Hexapoda</taxon>
        <taxon>Insecta</taxon>
        <taxon>Pterygota</taxon>
        <taxon>Neoptera</taxon>
        <taxon>Endopterygota</taxon>
        <taxon>Hymenoptera</taxon>
        <taxon>Apocrita</taxon>
        <taxon>Aculeata</taxon>
        <taxon>Apoidea</taxon>
        <taxon>Anthophila</taxon>
        <taxon>Apidae</taxon>
        <taxon>Bombus</taxon>
        <taxon>Pyrobombus</taxon>
    </lineage>
</organism>
<dbReference type="RefSeq" id="XP_033354021.1">
    <property type="nucleotide sequence ID" value="XM_033498130.1"/>
</dbReference>
<evidence type="ECO:0000313" key="9">
    <source>
        <dbReference type="RefSeq" id="XP_033354021.1"/>
    </source>
</evidence>
<name>A0A6J3KPH7_9HYME</name>
<dbReference type="SUPFAM" id="SSF52080">
    <property type="entry name" value="Ribosomal proteins L15p and L18e"/>
    <property type="match status" value="1"/>
</dbReference>
<sequence>MKLSEIMASKQGRDLALSMLRTLPRLALNNIRNNPGANKPSKRGRGQHGGNKHGAGNKGSGQRQNFMRTGYETGNNPFYLRFSREPYYKGHHLRREYPPLSLQQLQLYIDTNRVDSSKPIDLVSIINTGLYDLKVEWKHAGVHLTDEGADNFKAKVNIEVQWASEPVIAAIERNGGTITTAYYDTRCLHAIKDVDKFFTTGEPIPRRLLPPTDCLEYYMSAETRGYLANPEEISRERLVLSQKYGYELPKIEDDPNYKMLVQHKDPRQLFYGLEPGWVVSLKDKAILKPKADYLKEFYTS</sequence>
<dbReference type="InterPro" id="IPR030878">
    <property type="entry name" value="Ribosomal_uL15"/>
</dbReference>
<dbReference type="GO" id="GO:0003735">
    <property type="term" value="F:structural constituent of ribosome"/>
    <property type="evidence" value="ECO:0007669"/>
    <property type="project" value="InterPro"/>
</dbReference>
<proteinExistence type="inferred from homology"/>
<evidence type="ECO:0000256" key="3">
    <source>
        <dbReference type="ARBA" id="ARBA00023274"/>
    </source>
</evidence>
<dbReference type="InterPro" id="IPR021131">
    <property type="entry name" value="Ribosomal_uL15/eL18"/>
</dbReference>
<comment type="similarity">
    <text evidence="1">Belongs to the universal ribosomal protein uL15 family.</text>
</comment>
<keyword evidence="3" id="KW-0687">Ribonucleoprotein</keyword>
<dbReference type="AlphaFoldDB" id="A0A6J3KPH7"/>
<protein>
    <recommendedName>
        <fullName evidence="4">Large ribosomal subunit protein uL15m</fullName>
    </recommendedName>
    <alternativeName>
        <fullName evidence="5">39S ribosomal protein L15, mitochondrial</fullName>
    </alternativeName>
</protein>
<evidence type="ECO:0000256" key="5">
    <source>
        <dbReference type="ARBA" id="ARBA00035423"/>
    </source>
</evidence>
<dbReference type="Proteomes" id="UP000504631">
    <property type="component" value="Unplaced"/>
</dbReference>
<dbReference type="KEGG" id="bvk:117235791"/>
<evidence type="ECO:0000313" key="8">
    <source>
        <dbReference type="Proteomes" id="UP000504631"/>
    </source>
</evidence>